<dbReference type="EMBL" id="GGEC01008659">
    <property type="protein sequence ID" value="MBW89142.1"/>
    <property type="molecule type" value="Transcribed_RNA"/>
</dbReference>
<reference evidence="1" key="1">
    <citation type="submission" date="2018-02" db="EMBL/GenBank/DDBJ databases">
        <title>Rhizophora mucronata_Transcriptome.</title>
        <authorList>
            <person name="Meera S.P."/>
            <person name="Sreeshan A."/>
            <person name="Augustine A."/>
        </authorList>
    </citation>
    <scope>NUCLEOTIDE SEQUENCE</scope>
    <source>
        <tissue evidence="1">Leaf</tissue>
    </source>
</reference>
<dbReference type="EMBL" id="GGEC01008658">
    <property type="protein sequence ID" value="MBW89141.1"/>
    <property type="molecule type" value="Transcribed_RNA"/>
</dbReference>
<name>A0A2P2J6P9_RHIMU</name>
<sequence length="19" mass="2358">MQIDSRTRLQFPHLRSSWV</sequence>
<evidence type="ECO:0000313" key="1">
    <source>
        <dbReference type="EMBL" id="MBW89142.1"/>
    </source>
</evidence>
<accession>A0A2P2J6P9</accession>
<proteinExistence type="predicted"/>
<organism evidence="1">
    <name type="scientific">Rhizophora mucronata</name>
    <name type="common">Asiatic mangrove</name>
    <dbReference type="NCBI Taxonomy" id="61149"/>
    <lineage>
        <taxon>Eukaryota</taxon>
        <taxon>Viridiplantae</taxon>
        <taxon>Streptophyta</taxon>
        <taxon>Embryophyta</taxon>
        <taxon>Tracheophyta</taxon>
        <taxon>Spermatophyta</taxon>
        <taxon>Magnoliopsida</taxon>
        <taxon>eudicotyledons</taxon>
        <taxon>Gunneridae</taxon>
        <taxon>Pentapetalae</taxon>
        <taxon>rosids</taxon>
        <taxon>fabids</taxon>
        <taxon>Malpighiales</taxon>
        <taxon>Rhizophoraceae</taxon>
        <taxon>Rhizophora</taxon>
    </lineage>
</organism>
<dbReference type="AlphaFoldDB" id="A0A2P2J6P9"/>
<protein>
    <submittedName>
        <fullName evidence="1">Uncharacterized protein</fullName>
    </submittedName>
</protein>